<feature type="region of interest" description="Disordered" evidence="1">
    <location>
        <begin position="40"/>
        <end position="102"/>
    </location>
</feature>
<comment type="caution">
    <text evidence="2">The sequence shown here is derived from an EMBL/GenBank/DDBJ whole genome shotgun (WGS) entry which is preliminary data.</text>
</comment>
<dbReference type="EMBL" id="CAJHJT010000023">
    <property type="protein sequence ID" value="CAD7000870.1"/>
    <property type="molecule type" value="Genomic_DNA"/>
</dbReference>
<dbReference type="AlphaFoldDB" id="A0A811UPQ5"/>
<dbReference type="Proteomes" id="UP000606786">
    <property type="component" value="Unassembled WGS sequence"/>
</dbReference>
<organism evidence="2 3">
    <name type="scientific">Ceratitis capitata</name>
    <name type="common">Mediterranean fruit fly</name>
    <name type="synonym">Tephritis capitata</name>
    <dbReference type="NCBI Taxonomy" id="7213"/>
    <lineage>
        <taxon>Eukaryota</taxon>
        <taxon>Metazoa</taxon>
        <taxon>Ecdysozoa</taxon>
        <taxon>Arthropoda</taxon>
        <taxon>Hexapoda</taxon>
        <taxon>Insecta</taxon>
        <taxon>Pterygota</taxon>
        <taxon>Neoptera</taxon>
        <taxon>Endopterygota</taxon>
        <taxon>Diptera</taxon>
        <taxon>Brachycera</taxon>
        <taxon>Muscomorpha</taxon>
        <taxon>Tephritoidea</taxon>
        <taxon>Tephritidae</taxon>
        <taxon>Ceratitis</taxon>
        <taxon>Ceratitis</taxon>
    </lineage>
</organism>
<evidence type="ECO:0000313" key="3">
    <source>
        <dbReference type="Proteomes" id="UP000606786"/>
    </source>
</evidence>
<evidence type="ECO:0000313" key="2">
    <source>
        <dbReference type="EMBL" id="CAD7000870.1"/>
    </source>
</evidence>
<feature type="compositionally biased region" description="Low complexity" evidence="1">
    <location>
        <begin position="49"/>
        <end position="66"/>
    </location>
</feature>
<evidence type="ECO:0000256" key="1">
    <source>
        <dbReference type="SAM" id="MobiDB-lite"/>
    </source>
</evidence>
<reference evidence="2" key="1">
    <citation type="submission" date="2020-11" db="EMBL/GenBank/DDBJ databases">
        <authorList>
            <person name="Whitehead M."/>
        </authorList>
    </citation>
    <scope>NUCLEOTIDE SEQUENCE</scope>
    <source>
        <strain evidence="2">EGII</strain>
    </source>
</reference>
<sequence>MKDLGAASLILGMRIPQNVKEGTLRINHSSNIGDVVLRLGTDQGNPIIPERTTQPRATQQRPTKPRSVQPGESTSKQRSKKGAPSSQQNDDCRPKASPSGPH</sequence>
<proteinExistence type="predicted"/>
<accession>A0A811UPQ5</accession>
<keyword evidence="3" id="KW-1185">Reference proteome</keyword>
<name>A0A811UPQ5_CERCA</name>
<gene>
    <name evidence="2" type="ORF">CCAP1982_LOCUS9344</name>
</gene>
<protein>
    <submittedName>
        <fullName evidence="2">(Mediterranean fruit fly) hypothetical protein</fullName>
    </submittedName>
</protein>